<dbReference type="FunFam" id="1.25.40.10:FF:000396">
    <property type="entry name" value="Pentatricopeptide repeat-containing protein At2g36730"/>
    <property type="match status" value="1"/>
</dbReference>
<feature type="repeat" description="PPR" evidence="3">
    <location>
        <begin position="226"/>
        <end position="260"/>
    </location>
</feature>
<dbReference type="InterPro" id="IPR011990">
    <property type="entry name" value="TPR-like_helical_dom_sf"/>
</dbReference>
<dbReference type="AlphaFoldDB" id="A0A6P9E6U8"/>
<evidence type="ECO:0000256" key="3">
    <source>
        <dbReference type="PROSITE-ProRule" id="PRU00708"/>
    </source>
</evidence>
<feature type="repeat" description="PPR" evidence="3">
    <location>
        <begin position="460"/>
        <end position="494"/>
    </location>
</feature>
<dbReference type="GO" id="GO:0005694">
    <property type="term" value="C:chromosome"/>
    <property type="evidence" value="ECO:0007669"/>
    <property type="project" value="UniProtKB-ARBA"/>
</dbReference>
<dbReference type="Proteomes" id="UP000235220">
    <property type="component" value="Chromosome 11"/>
</dbReference>
<dbReference type="OrthoDB" id="185373at2759"/>
<sequence length="869" mass="97898">MPAPFQPHMKPILPCTQNSTSLLFLSAFTLRPQVVLHFLRPFSSTSTRRPKWNSTTNVIITNPTLLIMESCTTMLQLKQIQARMTVNGLITHTFPVSRVVAFCALADFGDVDYAHELFSQIEKPNTYIWNTMIRGYGKAKIPTVGFWFFRRMVRERVEMDRRSPVFALKLCEQFCAISEGESVHCRICKIGFSSDLIVQNGLVHFYAERGCLDFARKMFDETLVKDVVTWTSIIDGHVVHNCSDEALELFNLMLLSDVEPNEVTMIAVLSACSLKGELSMGKSIHEYIQKKKISWSPNLQNAMLDMYVKCGSLVTAREIFDNMKNKDVFSWTSMVNGYAKFGKLELARKLFDDMPVRNVISWNAMVAGYSQNNQPKEALKLFLDIVEAGLAATENTLVCVLSACGQLGSLDLGQWIHHYYIHQKRIQFSLILKNAFVDMYAKCGSLHAAATIFNEMVERDLVSWNSMVAGYASHGHATKALLLFEQMTQLGFRPDDITFVGVLSACSHGGLVSEGQNYFKSMKRNFGIEPKVEHYACMIDLYGRIGQLEEAYKFIAKMPMGASVAAWGALLNACRMHGNVELAKVSAYKLLELDPEDSGIYSLLANILAHERRWGDVRMVRCMMRERGVKKTPGCSLIEIEVRFTLGAPFEILKSETSLPRPAPAFLPFAPRPSAQRLEFSLSPLLASLRLSLMVLPVISNKVFFLFVKDKSLQIFVWRPCPEKQIFAVRKQAMYSLKDIVPAAENNINTQVIVLNIGKTASEGQNKTCLALVADETAAVHFQFWGDECDAFEPGDIIRLTNGIFSCNRRSWVLRAGKRGKVEKVGEFTMAYVETPNMSEIEWVHDPSKSKFVQKAVISPHSRIFPPLP</sequence>
<dbReference type="SUPFAM" id="SSF50249">
    <property type="entry name" value="Nucleic acid-binding proteins"/>
    <property type="match status" value="1"/>
</dbReference>
<gene>
    <name evidence="5" type="primary">LOC109007689</name>
</gene>
<dbReference type="Gene3D" id="2.40.50.140">
    <property type="entry name" value="Nucleic acid-binding proteins"/>
    <property type="match status" value="1"/>
</dbReference>
<name>A0A6P9E6U8_JUGRE</name>
<dbReference type="InterPro" id="IPR012340">
    <property type="entry name" value="NA-bd_OB-fold"/>
</dbReference>
<protein>
    <submittedName>
        <fullName evidence="5">Pentatricopeptide repeat-containing protein At2g22410, mitochondrial-like isoform X1</fullName>
    </submittedName>
</protein>
<reference evidence="5" key="1">
    <citation type="submission" date="2025-08" db="UniProtKB">
        <authorList>
            <consortium name="RefSeq"/>
        </authorList>
    </citation>
    <scope>IDENTIFICATION</scope>
    <source>
        <tissue evidence="5">Leaves</tissue>
    </source>
</reference>
<dbReference type="PANTHER" id="PTHR47926:SF387">
    <property type="entry name" value="PENTATRICOPEPTIDE REPEAT-CONTAINING PROTEIN"/>
    <property type="match status" value="1"/>
</dbReference>
<evidence type="ECO:0000313" key="5">
    <source>
        <dbReference type="RefSeq" id="XP_035538582.1"/>
    </source>
</evidence>
<evidence type="ECO:0000256" key="2">
    <source>
        <dbReference type="ARBA" id="ARBA00023125"/>
    </source>
</evidence>
<dbReference type="GO" id="GO:0003677">
    <property type="term" value="F:DNA binding"/>
    <property type="evidence" value="ECO:0007669"/>
    <property type="project" value="UniProtKB-KW"/>
</dbReference>
<dbReference type="FunFam" id="1.25.40.10:FF:000348">
    <property type="entry name" value="Pentatricopeptide repeat-containing protein chloroplastic"/>
    <property type="match status" value="1"/>
</dbReference>
<dbReference type="Pfam" id="PF01535">
    <property type="entry name" value="PPR"/>
    <property type="match status" value="3"/>
</dbReference>
<dbReference type="Pfam" id="PF20431">
    <property type="entry name" value="E_motif"/>
    <property type="match status" value="1"/>
</dbReference>
<dbReference type="GO" id="GO:0003723">
    <property type="term" value="F:RNA binding"/>
    <property type="evidence" value="ECO:0007669"/>
    <property type="project" value="InterPro"/>
</dbReference>
<keyword evidence="1" id="KW-0677">Repeat</keyword>
<keyword evidence="2" id="KW-0238">DNA-binding</keyword>
<evidence type="ECO:0000256" key="1">
    <source>
        <dbReference type="ARBA" id="ARBA00022737"/>
    </source>
</evidence>
<dbReference type="SUPFAM" id="SSF48452">
    <property type="entry name" value="TPR-like"/>
    <property type="match status" value="1"/>
</dbReference>
<accession>A0A6P9E6U8</accession>
<dbReference type="FunFam" id="2.40.50.140:FF:000072">
    <property type="entry name" value="SOSS complex subunit B2"/>
    <property type="match status" value="1"/>
</dbReference>
<dbReference type="RefSeq" id="XP_035538582.1">
    <property type="nucleotide sequence ID" value="XM_035682689.1"/>
</dbReference>
<dbReference type="PROSITE" id="PS51375">
    <property type="entry name" value="PPR"/>
    <property type="match status" value="4"/>
</dbReference>
<dbReference type="InterPro" id="IPR002885">
    <property type="entry name" value="PPR_rpt"/>
</dbReference>
<dbReference type="InterPro" id="IPR046848">
    <property type="entry name" value="E_motif"/>
</dbReference>
<feature type="repeat" description="PPR" evidence="3">
    <location>
        <begin position="327"/>
        <end position="361"/>
    </location>
</feature>
<dbReference type="Gene3D" id="1.25.40.10">
    <property type="entry name" value="Tetratricopeptide repeat domain"/>
    <property type="match status" value="3"/>
</dbReference>
<keyword evidence="4" id="KW-1185">Reference proteome</keyword>
<dbReference type="Pfam" id="PF13041">
    <property type="entry name" value="PPR_2"/>
    <property type="match status" value="3"/>
</dbReference>
<dbReference type="NCBIfam" id="TIGR00756">
    <property type="entry name" value="PPR"/>
    <property type="match status" value="7"/>
</dbReference>
<feature type="repeat" description="PPR" evidence="3">
    <location>
        <begin position="125"/>
        <end position="159"/>
    </location>
</feature>
<dbReference type="InParanoid" id="A0A6P9E6U8"/>
<dbReference type="GeneID" id="109007689"/>
<proteinExistence type="predicted"/>
<dbReference type="FunFam" id="1.25.40.10:FF:000090">
    <property type="entry name" value="Pentatricopeptide repeat-containing protein, chloroplastic"/>
    <property type="match status" value="1"/>
</dbReference>
<evidence type="ECO:0000313" key="4">
    <source>
        <dbReference type="Proteomes" id="UP000235220"/>
    </source>
</evidence>
<dbReference type="InterPro" id="IPR046960">
    <property type="entry name" value="PPR_At4g14850-like_plant"/>
</dbReference>
<dbReference type="GO" id="GO:0009451">
    <property type="term" value="P:RNA modification"/>
    <property type="evidence" value="ECO:0000318"/>
    <property type="project" value="GO_Central"/>
</dbReference>
<dbReference type="PANTHER" id="PTHR47926">
    <property type="entry name" value="PENTATRICOPEPTIDE REPEAT-CONTAINING PROTEIN"/>
    <property type="match status" value="1"/>
</dbReference>
<organism evidence="4 5">
    <name type="scientific">Juglans regia</name>
    <name type="common">English walnut</name>
    <dbReference type="NCBI Taxonomy" id="51240"/>
    <lineage>
        <taxon>Eukaryota</taxon>
        <taxon>Viridiplantae</taxon>
        <taxon>Streptophyta</taxon>
        <taxon>Embryophyta</taxon>
        <taxon>Tracheophyta</taxon>
        <taxon>Spermatophyta</taxon>
        <taxon>Magnoliopsida</taxon>
        <taxon>eudicotyledons</taxon>
        <taxon>Gunneridae</taxon>
        <taxon>Pentapetalae</taxon>
        <taxon>rosids</taxon>
        <taxon>fabids</taxon>
        <taxon>Fagales</taxon>
        <taxon>Juglandaceae</taxon>
        <taxon>Juglans</taxon>
    </lineage>
</organism>
<dbReference type="KEGG" id="jre:109007689"/>